<dbReference type="SUPFAM" id="SSF47240">
    <property type="entry name" value="Ferritin-like"/>
    <property type="match status" value="1"/>
</dbReference>
<dbReference type="OrthoDB" id="1001765at2759"/>
<name>A0A0C3ET30_PILCF</name>
<gene>
    <name evidence="2" type="ORF">PILCRDRAFT_666135</name>
</gene>
<dbReference type="InterPro" id="IPR009078">
    <property type="entry name" value="Ferritin-like_SF"/>
</dbReference>
<keyword evidence="3" id="KW-1185">Reference proteome</keyword>
<dbReference type="AlphaFoldDB" id="A0A0C3ET30"/>
<feature type="chain" id="PRO_5002174346" description="Ferritin-like domain-containing protein" evidence="1">
    <location>
        <begin position="19"/>
        <end position="331"/>
    </location>
</feature>
<proteinExistence type="predicted"/>
<evidence type="ECO:0008006" key="4">
    <source>
        <dbReference type="Google" id="ProtNLM"/>
    </source>
</evidence>
<feature type="signal peptide" evidence="1">
    <location>
        <begin position="1"/>
        <end position="18"/>
    </location>
</feature>
<sequence length="331" mass="34190">MHFPITLVTLVAPLIVSAAPWKRALSSADLQVLKFADLLEQLESRFYTEALAKFQTSDFQEAGFTSGDLPIQQITLIMNDEATHATALGDTIVANGGQVISGCKFNFSSALTDVNTFIATARVVEQVGVGAYLGGTAIISDRAVLQVAGTIATVESRHQTILNALNGANTIPNAFDIPLSPSQVLAIAGGFISGCDVGIPEPVTANAPLTVTNVTGPIQPGTTLSFQSPAINSSIHDNTLFCQIIVGGQNVSTPMPLDQCTVPQNTNGPVVVLITSDSEPLAVSTVDQVTGTTVAGPTVFFVDSVSDLLGKEVRPSMGNSSASAGTSASTS</sequence>
<dbReference type="HOGENOM" id="CLU_029630_1_0_1"/>
<reference evidence="3" key="2">
    <citation type="submission" date="2015-01" db="EMBL/GenBank/DDBJ databases">
        <title>Evolutionary Origins and Diversification of the Mycorrhizal Mutualists.</title>
        <authorList>
            <consortium name="DOE Joint Genome Institute"/>
            <consortium name="Mycorrhizal Genomics Consortium"/>
            <person name="Kohler A."/>
            <person name="Kuo A."/>
            <person name="Nagy L.G."/>
            <person name="Floudas D."/>
            <person name="Copeland A."/>
            <person name="Barry K.W."/>
            <person name="Cichocki N."/>
            <person name="Veneault-Fourrey C."/>
            <person name="LaButti K."/>
            <person name="Lindquist E.A."/>
            <person name="Lipzen A."/>
            <person name="Lundell T."/>
            <person name="Morin E."/>
            <person name="Murat C."/>
            <person name="Riley R."/>
            <person name="Ohm R."/>
            <person name="Sun H."/>
            <person name="Tunlid A."/>
            <person name="Henrissat B."/>
            <person name="Grigoriev I.V."/>
            <person name="Hibbett D.S."/>
            <person name="Martin F."/>
        </authorList>
    </citation>
    <scope>NUCLEOTIDE SEQUENCE [LARGE SCALE GENOMIC DNA]</scope>
    <source>
        <strain evidence="3">F 1598</strain>
    </source>
</reference>
<reference evidence="2 3" key="1">
    <citation type="submission" date="2014-04" db="EMBL/GenBank/DDBJ databases">
        <authorList>
            <consortium name="DOE Joint Genome Institute"/>
            <person name="Kuo A."/>
            <person name="Tarkka M."/>
            <person name="Buscot F."/>
            <person name="Kohler A."/>
            <person name="Nagy L.G."/>
            <person name="Floudas D."/>
            <person name="Copeland A."/>
            <person name="Barry K.W."/>
            <person name="Cichocki N."/>
            <person name="Veneault-Fourrey C."/>
            <person name="LaButti K."/>
            <person name="Lindquist E.A."/>
            <person name="Lipzen A."/>
            <person name="Lundell T."/>
            <person name="Morin E."/>
            <person name="Murat C."/>
            <person name="Sun H."/>
            <person name="Tunlid A."/>
            <person name="Henrissat B."/>
            <person name="Grigoriev I.V."/>
            <person name="Hibbett D.S."/>
            <person name="Martin F."/>
            <person name="Nordberg H.P."/>
            <person name="Cantor M.N."/>
            <person name="Hua S.X."/>
        </authorList>
    </citation>
    <scope>NUCLEOTIDE SEQUENCE [LARGE SCALE GENOMIC DNA]</scope>
    <source>
        <strain evidence="2 3">F 1598</strain>
    </source>
</reference>
<evidence type="ECO:0000313" key="3">
    <source>
        <dbReference type="Proteomes" id="UP000054166"/>
    </source>
</evidence>
<organism evidence="2 3">
    <name type="scientific">Piloderma croceum (strain F 1598)</name>
    <dbReference type="NCBI Taxonomy" id="765440"/>
    <lineage>
        <taxon>Eukaryota</taxon>
        <taxon>Fungi</taxon>
        <taxon>Dikarya</taxon>
        <taxon>Basidiomycota</taxon>
        <taxon>Agaricomycotina</taxon>
        <taxon>Agaricomycetes</taxon>
        <taxon>Agaricomycetidae</taxon>
        <taxon>Atheliales</taxon>
        <taxon>Atheliaceae</taxon>
        <taxon>Piloderma</taxon>
    </lineage>
</organism>
<dbReference type="EMBL" id="KN833043">
    <property type="protein sequence ID" value="KIM75680.1"/>
    <property type="molecule type" value="Genomic_DNA"/>
</dbReference>
<dbReference type="STRING" id="765440.A0A0C3ET30"/>
<dbReference type="Proteomes" id="UP000054166">
    <property type="component" value="Unassembled WGS sequence"/>
</dbReference>
<keyword evidence="1" id="KW-0732">Signal</keyword>
<dbReference type="InParanoid" id="A0A0C3ET30"/>
<protein>
    <recommendedName>
        <fullName evidence="4">Ferritin-like domain-containing protein</fullName>
    </recommendedName>
</protein>
<dbReference type="CDD" id="cd00657">
    <property type="entry name" value="Ferritin_like"/>
    <property type="match status" value="1"/>
</dbReference>
<dbReference type="Pfam" id="PF13668">
    <property type="entry name" value="Ferritin_2"/>
    <property type="match status" value="1"/>
</dbReference>
<evidence type="ECO:0000313" key="2">
    <source>
        <dbReference type="EMBL" id="KIM75680.1"/>
    </source>
</evidence>
<evidence type="ECO:0000256" key="1">
    <source>
        <dbReference type="SAM" id="SignalP"/>
    </source>
</evidence>
<accession>A0A0C3ET30</accession>